<accession>A0A2X4WQY0</accession>
<gene>
    <name evidence="3" type="ORF">NCTC4824_03564</name>
</gene>
<feature type="region of interest" description="Disordered" evidence="1">
    <location>
        <begin position="49"/>
        <end position="71"/>
    </location>
</feature>
<keyword evidence="4" id="KW-1185">Reference proteome</keyword>
<evidence type="ECO:0000259" key="2">
    <source>
        <dbReference type="Pfam" id="PF01408"/>
    </source>
</evidence>
<feature type="domain" description="Gfo/Idh/MocA-like oxidoreductase N-terminal" evidence="2">
    <location>
        <begin position="1"/>
        <end position="45"/>
    </location>
</feature>
<dbReference type="STRING" id="1348624.GCA_001591545_02218"/>
<evidence type="ECO:0000313" key="3">
    <source>
        <dbReference type="EMBL" id="SQI62048.1"/>
    </source>
</evidence>
<proteinExistence type="predicted"/>
<dbReference type="Pfam" id="PF01408">
    <property type="entry name" value="GFO_IDH_MocA"/>
    <property type="match status" value="1"/>
</dbReference>
<protein>
    <submittedName>
        <fullName evidence="3">Oxidoreductase domain-containing protein</fullName>
    </submittedName>
</protein>
<evidence type="ECO:0000313" key="4">
    <source>
        <dbReference type="Proteomes" id="UP000249134"/>
    </source>
</evidence>
<dbReference type="GO" id="GO:0000166">
    <property type="term" value="F:nucleotide binding"/>
    <property type="evidence" value="ECO:0007669"/>
    <property type="project" value="InterPro"/>
</dbReference>
<dbReference type="Proteomes" id="UP000249134">
    <property type="component" value="Chromosome 1"/>
</dbReference>
<dbReference type="EMBL" id="LS483476">
    <property type="protein sequence ID" value="SQI62048.1"/>
    <property type="molecule type" value="Genomic_DNA"/>
</dbReference>
<reference evidence="3 4" key="1">
    <citation type="submission" date="2018-06" db="EMBL/GenBank/DDBJ databases">
        <authorList>
            <consortium name="Pathogen Informatics"/>
            <person name="Doyle S."/>
        </authorList>
    </citation>
    <scope>NUCLEOTIDE SEQUENCE [LARGE SCALE GENOMIC DNA]</scope>
    <source>
        <strain evidence="3 4">NCTC4824</strain>
    </source>
</reference>
<organism evidence="3 4">
    <name type="scientific">Lederbergia lenta</name>
    <name type="common">Bacillus lentus</name>
    <dbReference type="NCBI Taxonomy" id="1467"/>
    <lineage>
        <taxon>Bacteria</taxon>
        <taxon>Bacillati</taxon>
        <taxon>Bacillota</taxon>
        <taxon>Bacilli</taxon>
        <taxon>Bacillales</taxon>
        <taxon>Bacillaceae</taxon>
        <taxon>Lederbergia</taxon>
    </lineage>
</organism>
<dbReference type="AlphaFoldDB" id="A0A2X4WQY0"/>
<dbReference type="InterPro" id="IPR036291">
    <property type="entry name" value="NAD(P)-bd_dom_sf"/>
</dbReference>
<sequence length="71" mass="7642">MRVAIIGCGGNANQKHLPSLAKVDDVEIVGFCDVLIERGKKAAKEQLRRFGEEGSRLGESSGTKKNMVAAR</sequence>
<dbReference type="KEGG" id="blen:NCTC4824_03564"/>
<dbReference type="SUPFAM" id="SSF51735">
    <property type="entry name" value="NAD(P)-binding Rossmann-fold domains"/>
    <property type="match status" value="1"/>
</dbReference>
<name>A0A2X4WQY0_LEDLE</name>
<evidence type="ECO:0000256" key="1">
    <source>
        <dbReference type="SAM" id="MobiDB-lite"/>
    </source>
</evidence>
<dbReference type="InterPro" id="IPR000683">
    <property type="entry name" value="Gfo/Idh/MocA-like_OxRdtase_N"/>
</dbReference>
<dbReference type="Gene3D" id="3.40.50.720">
    <property type="entry name" value="NAD(P)-binding Rossmann-like Domain"/>
    <property type="match status" value="1"/>
</dbReference>